<evidence type="ECO:0000313" key="1">
    <source>
        <dbReference type="EMBL" id="THU90874.1"/>
    </source>
</evidence>
<proteinExistence type="predicted"/>
<sequence length="613" mass="69786">MDPKSSPFYHLLDTNYAASRAEAEHINEILRPHEQDLRNIDEEIARLDTLLEDLRSQREKVVSYIHKHRQLLSPIRRLPPEILADSFTYCLPVAHPPTRDLSEAPLLLTLVSKQWREIAFSTPYLWSALHIYIPHSRVNDEEFMERRKNGIKQWLERSGNLPISLSLTHRCPVYGPDNQESLIQSYSENTPLSSLMECLMEYSPRWKDLTLIGPRAALQLIGALPPEKLTVLQRLFIYTLHPYSHLPFQILEESFVAFLDRLPRLTSLHLREPSILRLQSGFQWSKLTELSLLPGSNHGPVLFHDAMKLLSQTSNLRVCKLMIRLNAASTANRVTLPFLHDLTLIFYIHDEPPLVLAHSLTAPSLAKLAITGPENMVDAQPFFRDLLLKLLGESSTSIQTLHIAVVLPFPDLVRCLRLAPRLKSLIIGSVWPGDRWNRSSISFPGGEVNLIGMLFGEPVAVVDSANAESQSLSESLSLPLCPELQILKLLKMEPLPTPSVFLNLIRLRQESLYSSQTSDPNFPTCHVLRTLEVFYPTTCNRYDASPETMEAFERLREEGMNICIAYSGWSNTEANNDDLPWDGFLDRMLNGELVNSLDTWNTKTPANERLVYI</sequence>
<dbReference type="Gene3D" id="1.20.1280.50">
    <property type="match status" value="1"/>
</dbReference>
<dbReference type="EMBL" id="ML179322">
    <property type="protein sequence ID" value="THU90874.1"/>
    <property type="molecule type" value="Genomic_DNA"/>
</dbReference>
<protein>
    <submittedName>
        <fullName evidence="1">Uncharacterized protein</fullName>
    </submittedName>
</protein>
<gene>
    <name evidence="1" type="ORF">K435DRAFT_246450</name>
</gene>
<organism evidence="1 2">
    <name type="scientific">Dendrothele bispora (strain CBS 962.96)</name>
    <dbReference type="NCBI Taxonomy" id="1314807"/>
    <lineage>
        <taxon>Eukaryota</taxon>
        <taxon>Fungi</taxon>
        <taxon>Dikarya</taxon>
        <taxon>Basidiomycota</taxon>
        <taxon>Agaricomycotina</taxon>
        <taxon>Agaricomycetes</taxon>
        <taxon>Agaricomycetidae</taxon>
        <taxon>Agaricales</taxon>
        <taxon>Agaricales incertae sedis</taxon>
        <taxon>Dendrothele</taxon>
    </lineage>
</organism>
<keyword evidence="2" id="KW-1185">Reference proteome</keyword>
<reference evidence="1 2" key="1">
    <citation type="journal article" date="2019" name="Nat. Ecol. Evol.">
        <title>Megaphylogeny resolves global patterns of mushroom evolution.</title>
        <authorList>
            <person name="Varga T."/>
            <person name="Krizsan K."/>
            <person name="Foldi C."/>
            <person name="Dima B."/>
            <person name="Sanchez-Garcia M."/>
            <person name="Sanchez-Ramirez S."/>
            <person name="Szollosi G.J."/>
            <person name="Szarkandi J.G."/>
            <person name="Papp V."/>
            <person name="Albert L."/>
            <person name="Andreopoulos W."/>
            <person name="Angelini C."/>
            <person name="Antonin V."/>
            <person name="Barry K.W."/>
            <person name="Bougher N.L."/>
            <person name="Buchanan P."/>
            <person name="Buyck B."/>
            <person name="Bense V."/>
            <person name="Catcheside P."/>
            <person name="Chovatia M."/>
            <person name="Cooper J."/>
            <person name="Damon W."/>
            <person name="Desjardin D."/>
            <person name="Finy P."/>
            <person name="Geml J."/>
            <person name="Haridas S."/>
            <person name="Hughes K."/>
            <person name="Justo A."/>
            <person name="Karasinski D."/>
            <person name="Kautmanova I."/>
            <person name="Kiss B."/>
            <person name="Kocsube S."/>
            <person name="Kotiranta H."/>
            <person name="LaButti K.M."/>
            <person name="Lechner B.E."/>
            <person name="Liimatainen K."/>
            <person name="Lipzen A."/>
            <person name="Lukacs Z."/>
            <person name="Mihaltcheva S."/>
            <person name="Morgado L.N."/>
            <person name="Niskanen T."/>
            <person name="Noordeloos M.E."/>
            <person name="Ohm R.A."/>
            <person name="Ortiz-Santana B."/>
            <person name="Ovrebo C."/>
            <person name="Racz N."/>
            <person name="Riley R."/>
            <person name="Savchenko A."/>
            <person name="Shiryaev A."/>
            <person name="Soop K."/>
            <person name="Spirin V."/>
            <person name="Szebenyi C."/>
            <person name="Tomsovsky M."/>
            <person name="Tulloss R.E."/>
            <person name="Uehling J."/>
            <person name="Grigoriev I.V."/>
            <person name="Vagvolgyi C."/>
            <person name="Papp T."/>
            <person name="Martin F.M."/>
            <person name="Miettinen O."/>
            <person name="Hibbett D.S."/>
            <person name="Nagy L.G."/>
        </authorList>
    </citation>
    <scope>NUCLEOTIDE SEQUENCE [LARGE SCALE GENOMIC DNA]</scope>
    <source>
        <strain evidence="1 2">CBS 962.96</strain>
    </source>
</reference>
<accession>A0A4S8LNL3</accession>
<evidence type="ECO:0000313" key="2">
    <source>
        <dbReference type="Proteomes" id="UP000297245"/>
    </source>
</evidence>
<dbReference type="OrthoDB" id="3365698at2759"/>
<dbReference type="Proteomes" id="UP000297245">
    <property type="component" value="Unassembled WGS sequence"/>
</dbReference>
<name>A0A4S8LNL3_DENBC</name>
<dbReference type="AlphaFoldDB" id="A0A4S8LNL3"/>